<proteinExistence type="predicted"/>
<gene>
    <name evidence="2" type="ORF">CHRIB12_LOCUS2100</name>
</gene>
<dbReference type="Proteomes" id="UP000684084">
    <property type="component" value="Unassembled WGS sequence"/>
</dbReference>
<keyword evidence="1" id="KW-1133">Transmembrane helix</keyword>
<protein>
    <recommendedName>
        <fullName evidence="4">Galactose oxidase</fullName>
    </recommendedName>
</protein>
<dbReference type="AlphaFoldDB" id="A0A915YRU6"/>
<accession>A0A915YRU6</accession>
<dbReference type="EMBL" id="CAGKOT010000003">
    <property type="protein sequence ID" value="CAB5319640.1"/>
    <property type="molecule type" value="Genomic_DNA"/>
</dbReference>
<dbReference type="OrthoDB" id="432528at2759"/>
<keyword evidence="1" id="KW-0472">Membrane</keyword>
<evidence type="ECO:0008006" key="4">
    <source>
        <dbReference type="Google" id="ProtNLM"/>
    </source>
</evidence>
<dbReference type="PANTHER" id="PTHR23244:SF471">
    <property type="entry name" value="GUANINE NUCLEOTIDE-BINDING PROTEIN SUBUNIT BETA 1-RELATED"/>
    <property type="match status" value="1"/>
</dbReference>
<evidence type="ECO:0000313" key="2">
    <source>
        <dbReference type="EMBL" id="CAB5319640.1"/>
    </source>
</evidence>
<keyword evidence="1" id="KW-0812">Transmembrane</keyword>
<sequence>MAYYFYSLYLYLILILVVFFGVESYAPIGRLTHSSVLIKNNLYFFGGQYRNENPPWFDLTSTASIPFGSHFATVASNDVNNNLDIYLFGGVMVDIITQQDSFTSFVFNSSTIIRASYSATLLPNGIIAYIGGHENLDQIVDISKIVLYDIKSSTWSIKTAKFPDQIIDNRLSHTAVLDYCFGGSKIANGIFNVRVSPDLAVLNTETEPFEWTIPKVTSSIGIFPSLKGHTANLVGNYMIVAFGNITQLNTEPSETNTNIYLMDIRNFTWVNSFEFEIEQHAEKKENSQSNESNDKKVVVAAVFGVIVTIIVMIGAFLIYKWVHKKRKNLPNPPNPGDHLGAE</sequence>
<organism evidence="2 3">
    <name type="scientific">Rhizophagus irregularis</name>
    <dbReference type="NCBI Taxonomy" id="588596"/>
    <lineage>
        <taxon>Eukaryota</taxon>
        <taxon>Fungi</taxon>
        <taxon>Fungi incertae sedis</taxon>
        <taxon>Mucoromycota</taxon>
        <taxon>Glomeromycotina</taxon>
        <taxon>Glomeromycetes</taxon>
        <taxon>Glomerales</taxon>
        <taxon>Glomeraceae</taxon>
        <taxon>Rhizophagus</taxon>
    </lineage>
</organism>
<name>A0A915YRU6_9GLOM</name>
<evidence type="ECO:0000313" key="3">
    <source>
        <dbReference type="Proteomes" id="UP000684084"/>
    </source>
</evidence>
<dbReference type="PANTHER" id="PTHR23244">
    <property type="entry name" value="KELCH REPEAT DOMAIN"/>
    <property type="match status" value="1"/>
</dbReference>
<reference evidence="2" key="1">
    <citation type="submission" date="2020-05" db="EMBL/GenBank/DDBJ databases">
        <authorList>
            <person name="Rincon C."/>
            <person name="Sanders R I."/>
            <person name="Robbins C."/>
            <person name="Chaturvedi A."/>
        </authorList>
    </citation>
    <scope>NUCLEOTIDE SEQUENCE</scope>
    <source>
        <strain evidence="2">CHB12</strain>
    </source>
</reference>
<feature type="transmembrane region" description="Helical" evidence="1">
    <location>
        <begin position="297"/>
        <end position="319"/>
    </location>
</feature>
<comment type="caution">
    <text evidence="2">The sequence shown here is derived from an EMBL/GenBank/DDBJ whole genome shotgun (WGS) entry which is preliminary data.</text>
</comment>
<dbReference type="VEuPathDB" id="FungiDB:RhiirFUN_004866"/>
<evidence type="ECO:0000256" key="1">
    <source>
        <dbReference type="SAM" id="Phobius"/>
    </source>
</evidence>